<dbReference type="Proteomes" id="UP000664132">
    <property type="component" value="Unassembled WGS sequence"/>
</dbReference>
<comment type="caution">
    <text evidence="1">The sequence shown here is derived from an EMBL/GenBank/DDBJ whole genome shotgun (WGS) entry which is preliminary data.</text>
</comment>
<sequence>MARNPSLQFVWPKDGPKGRGHRGFWGRLNNIKSGQGPDIFLQRRGSREPIKPDQWQNWDSYRFFDAHIEEMTYPASRKYERYDPHDRTYKKWSIPEDWNGLGASGLGIRAHADGLPRFTQNEWVEMQKLRRRGRQINPAEMGDEWTNHGPKRWDVEHNDFWSNAHRQAENVRQGLPRWGGANPMMRANLPYRDYLVPWMNWEGIY</sequence>
<dbReference type="EMBL" id="JAFJYH010000336">
    <property type="protein sequence ID" value="KAG4413050.1"/>
    <property type="molecule type" value="Genomic_DNA"/>
</dbReference>
<name>A0A8H7W0Y7_9HELO</name>
<accession>A0A8H7W0Y7</accession>
<protein>
    <submittedName>
        <fullName evidence="1">Uncharacterized protein</fullName>
    </submittedName>
</protein>
<gene>
    <name evidence="1" type="ORF">IFR04_013814</name>
</gene>
<reference evidence="1" key="1">
    <citation type="submission" date="2021-02" db="EMBL/GenBank/DDBJ databases">
        <title>Genome sequence Cadophora malorum strain M34.</title>
        <authorList>
            <person name="Stefanovic E."/>
            <person name="Vu D."/>
            <person name="Scully C."/>
            <person name="Dijksterhuis J."/>
            <person name="Roader J."/>
            <person name="Houbraken J."/>
        </authorList>
    </citation>
    <scope>NUCLEOTIDE SEQUENCE</scope>
    <source>
        <strain evidence="1">M34</strain>
    </source>
</reference>
<proteinExistence type="predicted"/>
<dbReference type="AlphaFoldDB" id="A0A8H7W0Y7"/>
<organism evidence="1 2">
    <name type="scientific">Cadophora malorum</name>
    <dbReference type="NCBI Taxonomy" id="108018"/>
    <lineage>
        <taxon>Eukaryota</taxon>
        <taxon>Fungi</taxon>
        <taxon>Dikarya</taxon>
        <taxon>Ascomycota</taxon>
        <taxon>Pezizomycotina</taxon>
        <taxon>Leotiomycetes</taxon>
        <taxon>Helotiales</taxon>
        <taxon>Ploettnerulaceae</taxon>
        <taxon>Cadophora</taxon>
    </lineage>
</organism>
<dbReference type="OrthoDB" id="5331170at2759"/>
<keyword evidence="2" id="KW-1185">Reference proteome</keyword>
<evidence type="ECO:0000313" key="2">
    <source>
        <dbReference type="Proteomes" id="UP000664132"/>
    </source>
</evidence>
<evidence type="ECO:0000313" key="1">
    <source>
        <dbReference type="EMBL" id="KAG4413050.1"/>
    </source>
</evidence>